<feature type="compositionally biased region" description="Basic and acidic residues" evidence="7">
    <location>
        <begin position="60"/>
        <end position="77"/>
    </location>
</feature>
<protein>
    <recommendedName>
        <fullName evidence="8">DEK-C domain-containing protein</fullName>
    </recommendedName>
</protein>
<dbReference type="Pfam" id="PF08766">
    <property type="entry name" value="DEK_C"/>
    <property type="match status" value="1"/>
</dbReference>
<gene>
    <name evidence="9" type="ORF">TEA_007939</name>
</gene>
<evidence type="ECO:0000259" key="8">
    <source>
        <dbReference type="PROSITE" id="PS51998"/>
    </source>
</evidence>
<dbReference type="PROSITE" id="PS51998">
    <property type="entry name" value="DEK_C"/>
    <property type="match status" value="1"/>
</dbReference>
<proteinExistence type="predicted"/>
<dbReference type="GO" id="GO:0003677">
    <property type="term" value="F:DNA binding"/>
    <property type="evidence" value="ECO:0007669"/>
    <property type="project" value="UniProtKB-KW"/>
</dbReference>
<dbReference type="Proteomes" id="UP000306102">
    <property type="component" value="Unassembled WGS sequence"/>
</dbReference>
<accession>A0A4S4EY84</accession>
<comment type="subcellular location">
    <subcellularLocation>
        <location evidence="1">Nucleus</location>
        <location evidence="1">Nucleolus</location>
    </subcellularLocation>
</comment>
<feature type="compositionally biased region" description="Low complexity" evidence="7">
    <location>
        <begin position="475"/>
        <end position="504"/>
    </location>
</feature>
<dbReference type="EMBL" id="SDRB02001317">
    <property type="protein sequence ID" value="THG21565.1"/>
    <property type="molecule type" value="Genomic_DNA"/>
</dbReference>
<comment type="caution">
    <text evidence="9">The sequence shown here is derived from an EMBL/GenBank/DDBJ whole genome shotgun (WGS) entry which is preliminary data.</text>
</comment>
<feature type="compositionally biased region" description="Basic and acidic residues" evidence="7">
    <location>
        <begin position="548"/>
        <end position="559"/>
    </location>
</feature>
<dbReference type="InterPro" id="IPR014876">
    <property type="entry name" value="DEK_C"/>
</dbReference>
<name>A0A4S4EY84_CAMSN</name>
<dbReference type="InterPro" id="IPR044198">
    <property type="entry name" value="DEK"/>
</dbReference>
<dbReference type="GO" id="GO:0006325">
    <property type="term" value="P:chromatin organization"/>
    <property type="evidence" value="ECO:0007669"/>
    <property type="project" value="UniProtKB-KW"/>
</dbReference>
<evidence type="ECO:0000256" key="6">
    <source>
        <dbReference type="ARBA" id="ARBA00023242"/>
    </source>
</evidence>
<evidence type="ECO:0000313" key="10">
    <source>
        <dbReference type="Proteomes" id="UP000306102"/>
    </source>
</evidence>
<reference evidence="9 10" key="1">
    <citation type="journal article" date="2018" name="Proc. Natl. Acad. Sci. U.S.A.">
        <title>Draft genome sequence of Camellia sinensis var. sinensis provides insights into the evolution of the tea genome and tea quality.</title>
        <authorList>
            <person name="Wei C."/>
            <person name="Yang H."/>
            <person name="Wang S."/>
            <person name="Zhao J."/>
            <person name="Liu C."/>
            <person name="Gao L."/>
            <person name="Xia E."/>
            <person name="Lu Y."/>
            <person name="Tai Y."/>
            <person name="She G."/>
            <person name="Sun J."/>
            <person name="Cao H."/>
            <person name="Tong W."/>
            <person name="Gao Q."/>
            <person name="Li Y."/>
            <person name="Deng W."/>
            <person name="Jiang X."/>
            <person name="Wang W."/>
            <person name="Chen Q."/>
            <person name="Zhang S."/>
            <person name="Li H."/>
            <person name="Wu J."/>
            <person name="Wang P."/>
            <person name="Li P."/>
            <person name="Shi C."/>
            <person name="Zheng F."/>
            <person name="Jian J."/>
            <person name="Huang B."/>
            <person name="Shan D."/>
            <person name="Shi M."/>
            <person name="Fang C."/>
            <person name="Yue Y."/>
            <person name="Li F."/>
            <person name="Li D."/>
            <person name="Wei S."/>
            <person name="Han B."/>
            <person name="Jiang C."/>
            <person name="Yin Y."/>
            <person name="Xia T."/>
            <person name="Zhang Z."/>
            <person name="Bennetzen J.L."/>
            <person name="Zhao S."/>
            <person name="Wan X."/>
        </authorList>
    </citation>
    <scope>NUCLEOTIDE SEQUENCE [LARGE SCALE GENOMIC DNA]</scope>
    <source>
        <strain evidence="10">cv. Shuchazao</strain>
        <tissue evidence="9">Leaf</tissue>
    </source>
</reference>
<feature type="compositionally biased region" description="Acidic residues" evidence="7">
    <location>
        <begin position="427"/>
        <end position="445"/>
    </location>
</feature>
<feature type="domain" description="DEK-C" evidence="8">
    <location>
        <begin position="559"/>
        <end position="614"/>
    </location>
</feature>
<dbReference type="SUPFAM" id="SSF109715">
    <property type="entry name" value="DEK C-terminal domain"/>
    <property type="match status" value="1"/>
</dbReference>
<dbReference type="GO" id="GO:2000779">
    <property type="term" value="P:regulation of double-strand break repair"/>
    <property type="evidence" value="ECO:0007669"/>
    <property type="project" value="TreeGrafter"/>
</dbReference>
<keyword evidence="2" id="KW-0156">Chromatin regulator</keyword>
<feature type="compositionally biased region" description="Basic and acidic residues" evidence="7">
    <location>
        <begin position="84"/>
        <end position="93"/>
    </location>
</feature>
<feature type="region of interest" description="Disordered" evidence="7">
    <location>
        <begin position="1"/>
        <end position="197"/>
    </location>
</feature>
<feature type="region of interest" description="Disordered" evidence="7">
    <location>
        <begin position="350"/>
        <end position="559"/>
    </location>
</feature>
<feature type="compositionally biased region" description="Basic and acidic residues" evidence="7">
    <location>
        <begin position="185"/>
        <end position="196"/>
    </location>
</feature>
<dbReference type="PANTHER" id="PTHR13468">
    <property type="entry name" value="DEK PROTEIN"/>
    <property type="match status" value="1"/>
</dbReference>
<feature type="region of interest" description="Disordered" evidence="7">
    <location>
        <begin position="616"/>
        <end position="643"/>
    </location>
</feature>
<dbReference type="STRING" id="542762.A0A4S4EY84"/>
<dbReference type="GO" id="GO:0005730">
    <property type="term" value="C:nucleolus"/>
    <property type="evidence" value="ECO:0007669"/>
    <property type="project" value="UniProtKB-SubCell"/>
</dbReference>
<organism evidence="9 10">
    <name type="scientific">Camellia sinensis var. sinensis</name>
    <name type="common">China tea</name>
    <dbReference type="NCBI Taxonomy" id="542762"/>
    <lineage>
        <taxon>Eukaryota</taxon>
        <taxon>Viridiplantae</taxon>
        <taxon>Streptophyta</taxon>
        <taxon>Embryophyta</taxon>
        <taxon>Tracheophyta</taxon>
        <taxon>Spermatophyta</taxon>
        <taxon>Magnoliopsida</taxon>
        <taxon>eudicotyledons</taxon>
        <taxon>Gunneridae</taxon>
        <taxon>Pentapetalae</taxon>
        <taxon>asterids</taxon>
        <taxon>Ericales</taxon>
        <taxon>Theaceae</taxon>
        <taxon>Camellia</taxon>
    </lineage>
</organism>
<feature type="compositionally biased region" description="Acidic residues" evidence="7">
    <location>
        <begin position="619"/>
        <end position="629"/>
    </location>
</feature>
<evidence type="ECO:0000256" key="4">
    <source>
        <dbReference type="ARBA" id="ARBA00023125"/>
    </source>
</evidence>
<feature type="compositionally biased region" description="Acidic residues" evidence="7">
    <location>
        <begin position="396"/>
        <end position="419"/>
    </location>
</feature>
<dbReference type="AlphaFoldDB" id="A0A4S4EY84"/>
<keyword evidence="3" id="KW-0805">Transcription regulation</keyword>
<evidence type="ECO:0000256" key="3">
    <source>
        <dbReference type="ARBA" id="ARBA00023015"/>
    </source>
</evidence>
<feature type="compositionally biased region" description="Acidic residues" evidence="7">
    <location>
        <begin position="41"/>
        <end position="59"/>
    </location>
</feature>
<evidence type="ECO:0000313" key="9">
    <source>
        <dbReference type="EMBL" id="THG21565.1"/>
    </source>
</evidence>
<keyword evidence="6" id="KW-0539">Nucleus</keyword>
<dbReference type="Gene3D" id="1.10.10.60">
    <property type="entry name" value="Homeodomain-like"/>
    <property type="match status" value="1"/>
</dbReference>
<feature type="compositionally biased region" description="Acidic residues" evidence="7">
    <location>
        <begin position="1"/>
        <end position="14"/>
    </location>
</feature>
<dbReference type="FunFam" id="1.10.10.60:FF:000220">
    <property type="entry name" value="DEK domain-containing chromatin associated protein"/>
    <property type="match status" value="1"/>
</dbReference>
<keyword evidence="10" id="KW-1185">Reference proteome</keyword>
<evidence type="ECO:0000256" key="1">
    <source>
        <dbReference type="ARBA" id="ARBA00004604"/>
    </source>
</evidence>
<evidence type="ECO:0000256" key="5">
    <source>
        <dbReference type="ARBA" id="ARBA00023163"/>
    </source>
</evidence>
<evidence type="ECO:0000256" key="2">
    <source>
        <dbReference type="ARBA" id="ARBA00022853"/>
    </source>
</evidence>
<dbReference type="PANTHER" id="PTHR13468:SF22">
    <property type="entry name" value="DEK DOMAIN-CONTAINING CHROMATIN-ASSOCIATED PROTEIN 3"/>
    <property type="match status" value="1"/>
</dbReference>
<feature type="compositionally biased region" description="Basic and acidic residues" evidence="7">
    <location>
        <begin position="143"/>
        <end position="152"/>
    </location>
</feature>
<feature type="compositionally biased region" description="Basic residues" evidence="7">
    <location>
        <begin position="450"/>
        <end position="474"/>
    </location>
</feature>
<feature type="compositionally biased region" description="Basic and acidic residues" evidence="7">
    <location>
        <begin position="22"/>
        <end position="40"/>
    </location>
</feature>
<feature type="compositionally biased region" description="Basic and acidic residues" evidence="7">
    <location>
        <begin position="386"/>
        <end position="395"/>
    </location>
</feature>
<dbReference type="GO" id="GO:0042393">
    <property type="term" value="F:histone binding"/>
    <property type="evidence" value="ECO:0007669"/>
    <property type="project" value="TreeGrafter"/>
</dbReference>
<keyword evidence="4" id="KW-0238">DNA-binding</keyword>
<feature type="compositionally biased region" description="Polar residues" evidence="7">
    <location>
        <begin position="368"/>
        <end position="378"/>
    </location>
</feature>
<keyword evidence="5" id="KW-0804">Transcription</keyword>
<feature type="compositionally biased region" description="Acidic residues" evidence="7">
    <location>
        <begin position="153"/>
        <end position="163"/>
    </location>
</feature>
<feature type="compositionally biased region" description="Basic and acidic residues" evidence="7">
    <location>
        <begin position="100"/>
        <end position="116"/>
    </location>
</feature>
<sequence>MGEEEAVVAVEAEENGTTTPENKGEDVPQKKELEKDGVKEMEEDGKDDEKVETEEMDVDQEAKKTKEEEKIAKKGSKEEEEEEEKKVDTRSEAMDDEMEAKEAEEGEEKVVEKVDELKEEEENDEDCKPEKVDELKEEEEKDEASKPEKKDELIEEEEKDEESTPQKASKRRGKGKTSAVKINSNKKEVEGKKEWKTPISSALDRPVRERKSVERLVASFEIETVKEFHIEKGSGVALKDIPNVSYKLSKRKTDDTLKLLHTILFGRRGKAAQVKSNISRFSGFVWNDNEEKQKIKVKEKLDKCIKEKLLEFCDVLDMPVTKANTRKEDIVAKLIDFLVAPHALTTELLAEKEQSSKGKKRKREVKRSASTSGSTPSKRSAKSRKRIENASKETENMLETEDELDKEEEEEEEHEEEETVNGVPESSESDVPEENKDESEEESEEDTGKYKRGSKNSSAKKKSSGKTKTKKVATLKKSTPPTKKTPLKSTPPTKRTPLKSSSNRSKVDDSSDSPKTFSRKKRTEVVKEKSTAPKKPASMEQTGKKVAKGKDKPKEVKLRPSDDELRKAICEILKEVDFNTATFTDILKQLAGRFKMDLTPRKASIKFMIQEELTKLADEADDEEDEGDTEKDKTQPSGQGVEA</sequence>
<evidence type="ECO:0000256" key="7">
    <source>
        <dbReference type="SAM" id="MobiDB-lite"/>
    </source>
</evidence>